<dbReference type="EMBL" id="CH964239">
    <property type="protein sequence ID" value="EDW82760.2"/>
    <property type="molecule type" value="Genomic_DNA"/>
</dbReference>
<feature type="region of interest" description="Disordered" evidence="1">
    <location>
        <begin position="60"/>
        <end position="116"/>
    </location>
</feature>
<feature type="compositionally biased region" description="Polar residues" evidence="1">
    <location>
        <begin position="68"/>
        <end position="91"/>
    </location>
</feature>
<sequence length="152" mass="17688">MGALESTTWLKLRRHKQQQQNQLREEEDDDLRSTSSSKMNFVNRLDRLLRRWLPGYNYFRGASKMPRSETNLSANPSESLGATIVTDQVSKATLKRRQQQQAKLDRQQQKQQKKSEVYLDTGIAKSEFCVKLENILKTKLNKQEQKGMEVGD</sequence>
<protein>
    <submittedName>
        <fullName evidence="2">Uncharacterized protein</fullName>
    </submittedName>
</protein>
<keyword evidence="3" id="KW-1185">Reference proteome</keyword>
<feature type="region of interest" description="Disordered" evidence="1">
    <location>
        <begin position="13"/>
        <end position="35"/>
    </location>
</feature>
<name>B4ND51_DROWI</name>
<evidence type="ECO:0000313" key="2">
    <source>
        <dbReference type="EMBL" id="EDW82760.2"/>
    </source>
</evidence>
<gene>
    <name evidence="2" type="primary">Dwil\GK10166</name>
    <name evidence="2" type="ORF">Dwil_GK10166</name>
</gene>
<reference evidence="2 3" key="1">
    <citation type="journal article" date="2007" name="Nature">
        <title>Evolution of genes and genomes on the Drosophila phylogeny.</title>
        <authorList>
            <consortium name="Drosophila 12 Genomes Consortium"/>
            <person name="Clark A.G."/>
            <person name="Eisen M.B."/>
            <person name="Smith D.R."/>
            <person name="Bergman C.M."/>
            <person name="Oliver B."/>
            <person name="Markow T.A."/>
            <person name="Kaufman T.C."/>
            <person name="Kellis M."/>
            <person name="Gelbart W."/>
            <person name="Iyer V.N."/>
            <person name="Pollard D.A."/>
            <person name="Sackton T.B."/>
            <person name="Larracuente A.M."/>
            <person name="Singh N.D."/>
            <person name="Abad J.P."/>
            <person name="Abt D.N."/>
            <person name="Adryan B."/>
            <person name="Aguade M."/>
            <person name="Akashi H."/>
            <person name="Anderson W.W."/>
            <person name="Aquadro C.F."/>
            <person name="Ardell D.H."/>
            <person name="Arguello R."/>
            <person name="Artieri C.G."/>
            <person name="Barbash D.A."/>
            <person name="Barker D."/>
            <person name="Barsanti P."/>
            <person name="Batterham P."/>
            <person name="Batzoglou S."/>
            <person name="Begun D."/>
            <person name="Bhutkar A."/>
            <person name="Blanco E."/>
            <person name="Bosak S.A."/>
            <person name="Bradley R.K."/>
            <person name="Brand A.D."/>
            <person name="Brent M.R."/>
            <person name="Brooks A.N."/>
            <person name="Brown R.H."/>
            <person name="Butlin R.K."/>
            <person name="Caggese C."/>
            <person name="Calvi B.R."/>
            <person name="Bernardo de Carvalho A."/>
            <person name="Caspi A."/>
            <person name="Castrezana S."/>
            <person name="Celniker S.E."/>
            <person name="Chang J.L."/>
            <person name="Chapple C."/>
            <person name="Chatterji S."/>
            <person name="Chinwalla A."/>
            <person name="Civetta A."/>
            <person name="Clifton S.W."/>
            <person name="Comeron J.M."/>
            <person name="Costello J.C."/>
            <person name="Coyne J.A."/>
            <person name="Daub J."/>
            <person name="David R.G."/>
            <person name="Delcher A.L."/>
            <person name="Delehaunty K."/>
            <person name="Do C.B."/>
            <person name="Ebling H."/>
            <person name="Edwards K."/>
            <person name="Eickbush T."/>
            <person name="Evans J.D."/>
            <person name="Filipski A."/>
            <person name="Findeiss S."/>
            <person name="Freyhult E."/>
            <person name="Fulton L."/>
            <person name="Fulton R."/>
            <person name="Garcia A.C."/>
            <person name="Gardiner A."/>
            <person name="Garfield D.A."/>
            <person name="Garvin B.E."/>
            <person name="Gibson G."/>
            <person name="Gilbert D."/>
            <person name="Gnerre S."/>
            <person name="Godfrey J."/>
            <person name="Good R."/>
            <person name="Gotea V."/>
            <person name="Gravely B."/>
            <person name="Greenberg A.J."/>
            <person name="Griffiths-Jones S."/>
            <person name="Gross S."/>
            <person name="Guigo R."/>
            <person name="Gustafson E.A."/>
            <person name="Haerty W."/>
            <person name="Hahn M.W."/>
            <person name="Halligan D.L."/>
            <person name="Halpern A.L."/>
            <person name="Halter G.M."/>
            <person name="Han M.V."/>
            <person name="Heger A."/>
            <person name="Hillier L."/>
            <person name="Hinrichs A.S."/>
            <person name="Holmes I."/>
            <person name="Hoskins R.A."/>
            <person name="Hubisz M.J."/>
            <person name="Hultmark D."/>
            <person name="Huntley M.A."/>
            <person name="Jaffe D.B."/>
            <person name="Jagadeeshan S."/>
            <person name="Jeck W.R."/>
            <person name="Johnson J."/>
            <person name="Jones C.D."/>
            <person name="Jordan W.C."/>
            <person name="Karpen G.H."/>
            <person name="Kataoka E."/>
            <person name="Keightley P.D."/>
            <person name="Kheradpour P."/>
            <person name="Kirkness E.F."/>
            <person name="Koerich L.B."/>
            <person name="Kristiansen K."/>
            <person name="Kudrna D."/>
            <person name="Kulathinal R.J."/>
            <person name="Kumar S."/>
            <person name="Kwok R."/>
            <person name="Lander E."/>
            <person name="Langley C.H."/>
            <person name="Lapoint R."/>
            <person name="Lazzaro B.P."/>
            <person name="Lee S.J."/>
            <person name="Levesque L."/>
            <person name="Li R."/>
            <person name="Lin C.F."/>
            <person name="Lin M.F."/>
            <person name="Lindblad-Toh K."/>
            <person name="Llopart A."/>
            <person name="Long M."/>
            <person name="Low L."/>
            <person name="Lozovsky E."/>
            <person name="Lu J."/>
            <person name="Luo M."/>
            <person name="Machado C.A."/>
            <person name="Makalowski W."/>
            <person name="Marzo M."/>
            <person name="Matsuda M."/>
            <person name="Matzkin L."/>
            <person name="McAllister B."/>
            <person name="McBride C.S."/>
            <person name="McKernan B."/>
            <person name="McKernan K."/>
            <person name="Mendez-Lago M."/>
            <person name="Minx P."/>
            <person name="Mollenhauer M.U."/>
            <person name="Montooth K."/>
            <person name="Mount S.M."/>
            <person name="Mu X."/>
            <person name="Myers E."/>
            <person name="Negre B."/>
            <person name="Newfeld S."/>
            <person name="Nielsen R."/>
            <person name="Noor M.A."/>
            <person name="O'Grady P."/>
            <person name="Pachter L."/>
            <person name="Papaceit M."/>
            <person name="Parisi M.J."/>
            <person name="Parisi M."/>
            <person name="Parts L."/>
            <person name="Pedersen J.S."/>
            <person name="Pesole G."/>
            <person name="Phillippy A.M."/>
            <person name="Ponting C.P."/>
            <person name="Pop M."/>
            <person name="Porcelli D."/>
            <person name="Powell J.R."/>
            <person name="Prohaska S."/>
            <person name="Pruitt K."/>
            <person name="Puig M."/>
            <person name="Quesneville H."/>
            <person name="Ram K.R."/>
            <person name="Rand D."/>
            <person name="Rasmussen M.D."/>
            <person name="Reed L.K."/>
            <person name="Reenan R."/>
            <person name="Reily A."/>
            <person name="Remington K.A."/>
            <person name="Rieger T.T."/>
            <person name="Ritchie M.G."/>
            <person name="Robin C."/>
            <person name="Rogers Y.H."/>
            <person name="Rohde C."/>
            <person name="Rozas J."/>
            <person name="Rubenfield M.J."/>
            <person name="Ruiz A."/>
            <person name="Russo S."/>
            <person name="Salzberg S.L."/>
            <person name="Sanchez-Gracia A."/>
            <person name="Saranga D.J."/>
            <person name="Sato H."/>
            <person name="Schaeffer S.W."/>
            <person name="Schatz M.C."/>
            <person name="Schlenke T."/>
            <person name="Schwartz R."/>
            <person name="Segarra C."/>
            <person name="Singh R.S."/>
            <person name="Sirot L."/>
            <person name="Sirota M."/>
            <person name="Sisneros N.B."/>
            <person name="Smith C.D."/>
            <person name="Smith T.F."/>
            <person name="Spieth J."/>
            <person name="Stage D.E."/>
            <person name="Stark A."/>
            <person name="Stephan W."/>
            <person name="Strausberg R.L."/>
            <person name="Strempel S."/>
            <person name="Sturgill D."/>
            <person name="Sutton G."/>
            <person name="Sutton G.G."/>
            <person name="Tao W."/>
            <person name="Teichmann S."/>
            <person name="Tobari Y.N."/>
            <person name="Tomimura Y."/>
            <person name="Tsolas J.M."/>
            <person name="Valente V.L."/>
            <person name="Venter E."/>
            <person name="Venter J.C."/>
            <person name="Vicario S."/>
            <person name="Vieira F.G."/>
            <person name="Vilella A.J."/>
            <person name="Villasante A."/>
            <person name="Walenz B."/>
            <person name="Wang J."/>
            <person name="Wasserman M."/>
            <person name="Watts T."/>
            <person name="Wilson D."/>
            <person name="Wilson R.K."/>
            <person name="Wing R.A."/>
            <person name="Wolfner M.F."/>
            <person name="Wong A."/>
            <person name="Wong G.K."/>
            <person name="Wu C.I."/>
            <person name="Wu G."/>
            <person name="Yamamoto D."/>
            <person name="Yang H.P."/>
            <person name="Yang S.P."/>
            <person name="Yorke J.A."/>
            <person name="Yoshida K."/>
            <person name="Zdobnov E."/>
            <person name="Zhang P."/>
            <person name="Zhang Y."/>
            <person name="Zimin A.V."/>
            <person name="Baldwin J."/>
            <person name="Abdouelleil A."/>
            <person name="Abdulkadir J."/>
            <person name="Abebe A."/>
            <person name="Abera B."/>
            <person name="Abreu J."/>
            <person name="Acer S.C."/>
            <person name="Aftuck L."/>
            <person name="Alexander A."/>
            <person name="An P."/>
            <person name="Anderson E."/>
            <person name="Anderson S."/>
            <person name="Arachi H."/>
            <person name="Azer M."/>
            <person name="Bachantsang P."/>
            <person name="Barry A."/>
            <person name="Bayul T."/>
            <person name="Berlin A."/>
            <person name="Bessette D."/>
            <person name="Bloom T."/>
            <person name="Blye J."/>
            <person name="Boguslavskiy L."/>
            <person name="Bonnet C."/>
            <person name="Boukhgalter B."/>
            <person name="Bourzgui I."/>
            <person name="Brown A."/>
            <person name="Cahill P."/>
            <person name="Channer S."/>
            <person name="Cheshatsang Y."/>
            <person name="Chuda L."/>
            <person name="Citroen M."/>
            <person name="Collymore A."/>
            <person name="Cooke P."/>
            <person name="Costello M."/>
            <person name="D'Aco K."/>
            <person name="Daza R."/>
            <person name="De Haan G."/>
            <person name="DeGray S."/>
            <person name="DeMaso C."/>
            <person name="Dhargay N."/>
            <person name="Dooley K."/>
            <person name="Dooley E."/>
            <person name="Doricent M."/>
            <person name="Dorje P."/>
            <person name="Dorjee K."/>
            <person name="Dupes A."/>
            <person name="Elong R."/>
            <person name="Falk J."/>
            <person name="Farina A."/>
            <person name="Faro S."/>
            <person name="Ferguson D."/>
            <person name="Fisher S."/>
            <person name="Foley C.D."/>
            <person name="Franke A."/>
            <person name="Friedrich D."/>
            <person name="Gadbois L."/>
            <person name="Gearin G."/>
            <person name="Gearin C.R."/>
            <person name="Giannoukos G."/>
            <person name="Goode T."/>
            <person name="Graham J."/>
            <person name="Grandbois E."/>
            <person name="Grewal S."/>
            <person name="Gyaltsen K."/>
            <person name="Hafez N."/>
            <person name="Hagos B."/>
            <person name="Hall J."/>
            <person name="Henson C."/>
            <person name="Hollinger A."/>
            <person name="Honan T."/>
            <person name="Huard M.D."/>
            <person name="Hughes L."/>
            <person name="Hurhula B."/>
            <person name="Husby M.E."/>
            <person name="Kamat A."/>
            <person name="Kanga B."/>
            <person name="Kashin S."/>
            <person name="Khazanovich D."/>
            <person name="Kisner P."/>
            <person name="Lance K."/>
            <person name="Lara M."/>
            <person name="Lee W."/>
            <person name="Lennon N."/>
            <person name="Letendre F."/>
            <person name="LeVine R."/>
            <person name="Lipovsky A."/>
            <person name="Liu X."/>
            <person name="Liu J."/>
            <person name="Liu S."/>
            <person name="Lokyitsang T."/>
            <person name="Lokyitsang Y."/>
            <person name="Lubonja R."/>
            <person name="Lui A."/>
            <person name="MacDonald P."/>
            <person name="Magnisalis V."/>
            <person name="Maru K."/>
            <person name="Matthews C."/>
            <person name="McCusker W."/>
            <person name="McDonough S."/>
            <person name="Mehta T."/>
            <person name="Meldrim J."/>
            <person name="Meneus L."/>
            <person name="Mihai O."/>
            <person name="Mihalev A."/>
            <person name="Mihova T."/>
            <person name="Mittelman R."/>
            <person name="Mlenga V."/>
            <person name="Montmayeur A."/>
            <person name="Mulrain L."/>
            <person name="Navidi A."/>
            <person name="Naylor J."/>
            <person name="Negash T."/>
            <person name="Nguyen T."/>
            <person name="Nguyen N."/>
            <person name="Nicol R."/>
            <person name="Norbu C."/>
            <person name="Norbu N."/>
            <person name="Novod N."/>
            <person name="O'Neill B."/>
            <person name="Osman S."/>
            <person name="Markiewicz E."/>
            <person name="Oyono O.L."/>
            <person name="Patti C."/>
            <person name="Phunkhang P."/>
            <person name="Pierre F."/>
            <person name="Priest M."/>
            <person name="Raghuraman S."/>
            <person name="Rege F."/>
            <person name="Reyes R."/>
            <person name="Rise C."/>
            <person name="Rogov P."/>
            <person name="Ross K."/>
            <person name="Ryan E."/>
            <person name="Settipalli S."/>
            <person name="Shea T."/>
            <person name="Sherpa N."/>
            <person name="Shi L."/>
            <person name="Shih D."/>
            <person name="Sparrow T."/>
            <person name="Spaulding J."/>
            <person name="Stalker J."/>
            <person name="Stange-Thomann N."/>
            <person name="Stavropoulos S."/>
            <person name="Stone C."/>
            <person name="Strader C."/>
            <person name="Tesfaye S."/>
            <person name="Thomson T."/>
            <person name="Thoulutsang Y."/>
            <person name="Thoulutsang D."/>
            <person name="Topham K."/>
            <person name="Topping I."/>
            <person name="Tsamla T."/>
            <person name="Vassiliev H."/>
            <person name="Vo A."/>
            <person name="Wangchuk T."/>
            <person name="Wangdi T."/>
            <person name="Weiand M."/>
            <person name="Wilkinson J."/>
            <person name="Wilson A."/>
            <person name="Yadav S."/>
            <person name="Young G."/>
            <person name="Yu Q."/>
            <person name="Zembek L."/>
            <person name="Zhong D."/>
            <person name="Zimmer A."/>
            <person name="Zwirko Z."/>
            <person name="Jaffe D.B."/>
            <person name="Alvarez P."/>
            <person name="Brockman W."/>
            <person name="Butler J."/>
            <person name="Chin C."/>
            <person name="Gnerre S."/>
            <person name="Grabherr M."/>
            <person name="Kleber M."/>
            <person name="Mauceli E."/>
            <person name="MacCallum I."/>
        </authorList>
    </citation>
    <scope>NUCLEOTIDE SEQUENCE [LARGE SCALE GENOMIC DNA]</scope>
    <source>
        <strain evidence="3">Tucson 14030-0811.24</strain>
    </source>
</reference>
<evidence type="ECO:0000313" key="3">
    <source>
        <dbReference type="Proteomes" id="UP000007798"/>
    </source>
</evidence>
<dbReference type="eggNOG" id="ENOG502RMJW">
    <property type="taxonomic scope" value="Eukaryota"/>
</dbReference>
<dbReference type="InParanoid" id="B4ND51"/>
<feature type="compositionally biased region" description="Basic and acidic residues" evidence="1">
    <location>
        <begin position="103"/>
        <end position="116"/>
    </location>
</feature>
<evidence type="ECO:0000256" key="1">
    <source>
        <dbReference type="SAM" id="MobiDB-lite"/>
    </source>
</evidence>
<accession>B4ND51</accession>
<proteinExistence type="predicted"/>
<dbReference type="HOGENOM" id="CLU_143064_0_0_1"/>
<dbReference type="AlphaFoldDB" id="B4ND51"/>
<dbReference type="OrthoDB" id="7861208at2759"/>
<organism evidence="2 3">
    <name type="scientific">Drosophila willistoni</name>
    <name type="common">Fruit fly</name>
    <dbReference type="NCBI Taxonomy" id="7260"/>
    <lineage>
        <taxon>Eukaryota</taxon>
        <taxon>Metazoa</taxon>
        <taxon>Ecdysozoa</taxon>
        <taxon>Arthropoda</taxon>
        <taxon>Hexapoda</taxon>
        <taxon>Insecta</taxon>
        <taxon>Pterygota</taxon>
        <taxon>Neoptera</taxon>
        <taxon>Endopterygota</taxon>
        <taxon>Diptera</taxon>
        <taxon>Brachycera</taxon>
        <taxon>Muscomorpha</taxon>
        <taxon>Ephydroidea</taxon>
        <taxon>Drosophilidae</taxon>
        <taxon>Drosophila</taxon>
        <taxon>Sophophora</taxon>
    </lineage>
</organism>
<dbReference type="Proteomes" id="UP000007798">
    <property type="component" value="Unassembled WGS sequence"/>
</dbReference>